<dbReference type="Proteomes" id="UP000008461">
    <property type="component" value="Chromosome"/>
</dbReference>
<dbReference type="PANTHER" id="PTHR40980:SF5">
    <property type="entry name" value="TONB-DEPENDENT RECEPTOR"/>
    <property type="match status" value="1"/>
</dbReference>
<dbReference type="PANTHER" id="PTHR40980">
    <property type="entry name" value="PLUG DOMAIN-CONTAINING PROTEIN"/>
    <property type="match status" value="1"/>
</dbReference>
<sequence length="975" mass="108739">MAHNYLAKAFLATFFILIGGFVFAQTGVLAGKIVDKQNGESLIGATVILFQNNAQVTGNVTDFDGNYTVEVALGVYKIEISYTGYNKQVITEFEIKNGATNTLDAAMETEAQQLETVVVTAKQVKNTDAALITIQRKAFAIQDGVSSQQIGRTGSSNAADAMKQMTGAVVEGGRFIVMRGLGDRYSLSQLNGVTLPSTDPYRNSASLDLIPAQIIESIVTVKTFTPDLPGNFSGGLVNVNTKSFPEKFNLYFQVGQEFNTQSSLIDNFRTQEKGKTDWLGFEDGSRGQPDYLLNADNRSLLSSSTYLSARNPDPSNDAVRDIFNRSSKDLSNEFIPSLRNAPLNSSINFSVGNRSKLFGNDLGFTFGVNYSANYNHYENGNVGTFIYTNPQELFAYQNLMETKSTQNPQLGALANVAYKLGDNHTIGVNYIFNNDAEIVGRNQAGSFFGQVSESASVFNTNTLEFTQRQFSNVQLTGRHIFPALNRTEVEWIASTNQSFQEEPDLRYFAFVKLGEGEEAEYNINNAEFAFPYHFFRRLDDQVRSGKLDISIPFLNRGSVTSSNRLKFGGLFNSTSRDFEEFRYQLNNTGVPSTIGISTFKGDWNKFYDPANFGIIGTQTNSSGAITRYTTGYHYINQVNAKNFYTGQENIFAAYGMAIYNLTPKLKAVAGVRLESTQLEVESQDPTSDKGLINLTDFLYSGNLIYALTEKSNLRVAASKTLARPNMRELAPFEQFDTKNGFFNVGNPNLKRTLIQNYDLRYELYPTTGELLAISAFYKSFDDPIIRAFNPRATIPELGFINIDEASVYGLELEFRKGLDFLGKTFENFFVSTNLALIKSEYNIPEDEYNNSRSLDPTYSTRTRPFQGQAPYIVNIILSYLNPAKGWESTLAFNVSGQKLYNIALFATPDVYEQEFPLLNYKLSKRFASNYQLSFTARNILNSVNKRTQAFNGREYIAESFTVGTGLGLSLAYFIK</sequence>
<dbReference type="InterPro" id="IPR037066">
    <property type="entry name" value="Plug_dom_sf"/>
</dbReference>
<organism evidence="7 8">
    <name type="scientific">Haliscomenobacter hydrossis (strain ATCC 27775 / DSM 1100 / LMG 10767 / O)</name>
    <dbReference type="NCBI Taxonomy" id="760192"/>
    <lineage>
        <taxon>Bacteria</taxon>
        <taxon>Pseudomonadati</taxon>
        <taxon>Bacteroidota</taxon>
        <taxon>Saprospiria</taxon>
        <taxon>Saprospirales</taxon>
        <taxon>Haliscomenobacteraceae</taxon>
        <taxon>Haliscomenobacter</taxon>
    </lineage>
</organism>
<reference evidence="7 8" key="1">
    <citation type="journal article" date="2011" name="Stand. Genomic Sci.">
        <title>Complete genome sequence of Haliscomenobacter hydrossis type strain (O).</title>
        <authorList>
            <consortium name="US DOE Joint Genome Institute (JGI-PGF)"/>
            <person name="Daligault H."/>
            <person name="Lapidus A."/>
            <person name="Zeytun A."/>
            <person name="Nolan M."/>
            <person name="Lucas S."/>
            <person name="Del Rio T.G."/>
            <person name="Tice H."/>
            <person name="Cheng J.F."/>
            <person name="Tapia R."/>
            <person name="Han C."/>
            <person name="Goodwin L."/>
            <person name="Pitluck S."/>
            <person name="Liolios K."/>
            <person name="Pagani I."/>
            <person name="Ivanova N."/>
            <person name="Huntemann M."/>
            <person name="Mavromatis K."/>
            <person name="Mikhailova N."/>
            <person name="Pati A."/>
            <person name="Chen A."/>
            <person name="Palaniappan K."/>
            <person name="Land M."/>
            <person name="Hauser L."/>
            <person name="Brambilla E.M."/>
            <person name="Rohde M."/>
            <person name="Verbarg S."/>
            <person name="Goker M."/>
            <person name="Bristow J."/>
            <person name="Eisen J.A."/>
            <person name="Markowitz V."/>
            <person name="Hugenholtz P."/>
            <person name="Kyrpides N.C."/>
            <person name="Klenk H.P."/>
            <person name="Woyke T."/>
        </authorList>
    </citation>
    <scope>NUCLEOTIDE SEQUENCE [LARGE SCALE GENOMIC DNA]</scope>
    <source>
        <strain evidence="8">ATCC 27775 / DSM 1100 / LMG 10767 / O</strain>
    </source>
</reference>
<keyword evidence="4" id="KW-0798">TonB box</keyword>
<dbReference type="Pfam" id="PF00593">
    <property type="entry name" value="TonB_dep_Rec_b-barrel"/>
    <property type="match status" value="1"/>
</dbReference>
<dbReference type="GO" id="GO:0009279">
    <property type="term" value="C:cell outer membrane"/>
    <property type="evidence" value="ECO:0007669"/>
    <property type="project" value="UniProtKB-SubCell"/>
</dbReference>
<dbReference type="eggNOG" id="COG4771">
    <property type="taxonomic scope" value="Bacteria"/>
</dbReference>
<dbReference type="STRING" id="760192.Halhy_5695"/>
<reference key="2">
    <citation type="submission" date="2011-04" db="EMBL/GenBank/DDBJ databases">
        <title>Complete sequence of chromosome of Haliscomenobacter hydrossis DSM 1100.</title>
        <authorList>
            <consortium name="US DOE Joint Genome Institute (JGI-PGF)"/>
            <person name="Lucas S."/>
            <person name="Han J."/>
            <person name="Lapidus A."/>
            <person name="Bruce D."/>
            <person name="Goodwin L."/>
            <person name="Pitluck S."/>
            <person name="Peters L."/>
            <person name="Kyrpides N."/>
            <person name="Mavromatis K."/>
            <person name="Ivanova N."/>
            <person name="Ovchinnikova G."/>
            <person name="Pagani I."/>
            <person name="Daligault H."/>
            <person name="Detter J.C."/>
            <person name="Han C."/>
            <person name="Land M."/>
            <person name="Hauser L."/>
            <person name="Markowitz V."/>
            <person name="Cheng J.-F."/>
            <person name="Hugenholtz P."/>
            <person name="Woyke T."/>
            <person name="Wu D."/>
            <person name="Verbarg S."/>
            <person name="Frueling A."/>
            <person name="Brambilla E."/>
            <person name="Klenk H.-P."/>
            <person name="Eisen J.A."/>
        </authorList>
    </citation>
    <scope>NUCLEOTIDE SEQUENCE</scope>
    <source>
        <strain>DSM 1100</strain>
    </source>
</reference>
<dbReference type="KEGG" id="hhy:Halhy_5695"/>
<dbReference type="RefSeq" id="WP_013768047.1">
    <property type="nucleotide sequence ID" value="NC_015510.1"/>
</dbReference>
<protein>
    <submittedName>
        <fullName evidence="7">TonB-dependent receptor</fullName>
    </submittedName>
</protein>
<dbReference type="HOGENOM" id="CLU_006935_0_0_10"/>
<keyword evidence="3" id="KW-0998">Cell outer membrane</keyword>
<dbReference type="InterPro" id="IPR008969">
    <property type="entry name" value="CarboxyPept-like_regulatory"/>
</dbReference>
<feature type="domain" description="TonB-dependent receptor-like beta-barrel" evidence="5">
    <location>
        <begin position="556"/>
        <end position="939"/>
    </location>
</feature>
<dbReference type="InterPro" id="IPR000531">
    <property type="entry name" value="Beta-barrel_TonB"/>
</dbReference>
<name>F4KVU3_HALH1</name>
<dbReference type="Gene3D" id="2.40.170.20">
    <property type="entry name" value="TonB-dependent receptor, beta-barrel domain"/>
    <property type="match status" value="1"/>
</dbReference>
<dbReference type="AlphaFoldDB" id="F4KVU3"/>
<accession>F4KVU3</accession>
<dbReference type="Pfam" id="PF07715">
    <property type="entry name" value="Plug"/>
    <property type="match status" value="1"/>
</dbReference>
<dbReference type="Gene3D" id="2.170.130.10">
    <property type="entry name" value="TonB-dependent receptor, plug domain"/>
    <property type="match status" value="1"/>
</dbReference>
<keyword evidence="7" id="KW-0675">Receptor</keyword>
<comment type="similarity">
    <text evidence="4">Belongs to the TonB-dependent receptor family.</text>
</comment>
<dbReference type="EMBL" id="CP002691">
    <property type="protein sequence ID" value="AEE53518.1"/>
    <property type="molecule type" value="Genomic_DNA"/>
</dbReference>
<comment type="subcellular location">
    <subcellularLocation>
        <location evidence="1 4">Cell outer membrane</location>
    </subcellularLocation>
</comment>
<proteinExistence type="inferred from homology"/>
<keyword evidence="2 4" id="KW-0472">Membrane</keyword>
<evidence type="ECO:0000256" key="2">
    <source>
        <dbReference type="ARBA" id="ARBA00023136"/>
    </source>
</evidence>
<keyword evidence="8" id="KW-1185">Reference proteome</keyword>
<gene>
    <name evidence="7" type="ordered locus">Halhy_5695</name>
</gene>
<evidence type="ECO:0000313" key="8">
    <source>
        <dbReference type="Proteomes" id="UP000008461"/>
    </source>
</evidence>
<evidence type="ECO:0000313" key="7">
    <source>
        <dbReference type="EMBL" id="AEE53518.1"/>
    </source>
</evidence>
<dbReference type="SUPFAM" id="SSF56935">
    <property type="entry name" value="Porins"/>
    <property type="match status" value="1"/>
</dbReference>
<evidence type="ECO:0000256" key="4">
    <source>
        <dbReference type="RuleBase" id="RU003357"/>
    </source>
</evidence>
<dbReference type="InterPro" id="IPR036942">
    <property type="entry name" value="Beta-barrel_TonB_sf"/>
</dbReference>
<dbReference type="OrthoDB" id="9768470at2"/>
<dbReference type="eggNOG" id="COG1629">
    <property type="taxonomic scope" value="Bacteria"/>
</dbReference>
<dbReference type="Pfam" id="PF13620">
    <property type="entry name" value="CarboxypepD_reg"/>
    <property type="match status" value="1"/>
</dbReference>
<evidence type="ECO:0000256" key="3">
    <source>
        <dbReference type="ARBA" id="ARBA00023237"/>
    </source>
</evidence>
<dbReference type="SUPFAM" id="SSF49464">
    <property type="entry name" value="Carboxypeptidase regulatory domain-like"/>
    <property type="match status" value="1"/>
</dbReference>
<evidence type="ECO:0000259" key="6">
    <source>
        <dbReference type="Pfam" id="PF07715"/>
    </source>
</evidence>
<dbReference type="InterPro" id="IPR012910">
    <property type="entry name" value="Plug_dom"/>
</dbReference>
<evidence type="ECO:0000259" key="5">
    <source>
        <dbReference type="Pfam" id="PF00593"/>
    </source>
</evidence>
<feature type="domain" description="TonB-dependent receptor plug" evidence="6">
    <location>
        <begin position="144"/>
        <end position="224"/>
    </location>
</feature>
<evidence type="ECO:0000256" key="1">
    <source>
        <dbReference type="ARBA" id="ARBA00004442"/>
    </source>
</evidence>
<dbReference type="Gene3D" id="2.60.40.1120">
    <property type="entry name" value="Carboxypeptidase-like, regulatory domain"/>
    <property type="match status" value="1"/>
</dbReference>